<sequence length="102" mass="11780">MELFRFIYTNYPPLTPTIQRKLPFRNSFLPSFVARAALSNSFSSALLSIRTHFPARTLFQSAEISAAVYLKDPNLKAEFELIWNGRNVRSFFLQKGTFSGRR</sequence>
<name>A0AAV4ST43_CAEEX</name>
<gene>
    <name evidence="1" type="ORF">CEXT_192651</name>
</gene>
<keyword evidence="2" id="KW-1185">Reference proteome</keyword>
<evidence type="ECO:0000313" key="2">
    <source>
        <dbReference type="Proteomes" id="UP001054945"/>
    </source>
</evidence>
<accession>A0AAV4ST43</accession>
<organism evidence="1 2">
    <name type="scientific">Caerostris extrusa</name>
    <name type="common">Bark spider</name>
    <name type="synonym">Caerostris bankana</name>
    <dbReference type="NCBI Taxonomy" id="172846"/>
    <lineage>
        <taxon>Eukaryota</taxon>
        <taxon>Metazoa</taxon>
        <taxon>Ecdysozoa</taxon>
        <taxon>Arthropoda</taxon>
        <taxon>Chelicerata</taxon>
        <taxon>Arachnida</taxon>
        <taxon>Araneae</taxon>
        <taxon>Araneomorphae</taxon>
        <taxon>Entelegynae</taxon>
        <taxon>Araneoidea</taxon>
        <taxon>Araneidae</taxon>
        <taxon>Caerostris</taxon>
    </lineage>
</organism>
<dbReference type="Proteomes" id="UP001054945">
    <property type="component" value="Unassembled WGS sequence"/>
</dbReference>
<protein>
    <submittedName>
        <fullName evidence="1">Uncharacterized protein</fullName>
    </submittedName>
</protein>
<proteinExistence type="predicted"/>
<evidence type="ECO:0000313" key="1">
    <source>
        <dbReference type="EMBL" id="GIY37528.1"/>
    </source>
</evidence>
<reference evidence="1 2" key="1">
    <citation type="submission" date="2021-06" db="EMBL/GenBank/DDBJ databases">
        <title>Caerostris extrusa draft genome.</title>
        <authorList>
            <person name="Kono N."/>
            <person name="Arakawa K."/>
        </authorList>
    </citation>
    <scope>NUCLEOTIDE SEQUENCE [LARGE SCALE GENOMIC DNA]</scope>
</reference>
<comment type="caution">
    <text evidence="1">The sequence shown here is derived from an EMBL/GenBank/DDBJ whole genome shotgun (WGS) entry which is preliminary data.</text>
</comment>
<dbReference type="EMBL" id="BPLR01010181">
    <property type="protein sequence ID" value="GIY37528.1"/>
    <property type="molecule type" value="Genomic_DNA"/>
</dbReference>
<dbReference type="AlphaFoldDB" id="A0AAV4ST43"/>